<comment type="caution">
    <text evidence="3">The sequence shown here is derived from an EMBL/GenBank/DDBJ whole genome shotgun (WGS) entry which is preliminary data.</text>
</comment>
<proteinExistence type="predicted"/>
<keyword evidence="4" id="KW-1185">Reference proteome</keyword>
<sequence>MTTTPPPGLPSEPASPAPRPGFGPQTPTQPGFAPQVPVAVPAPVPSGFASPEPAQPGFAPPSVPVQPGFGPPPVMLGRPVPAARRARRVLWAGVAAVLVPVLVGGAVWWAHRGPDDPLAGRPRVTDAEAGLSYAVPEGWRHDATRDADLIDAFSSQMTRTADPADRGSSFMAGPAGQPVAPADLKRATETAARSNAEFFFPDRTATLEDSRSATVGGRPAHTAVLEIATGDGATAHLEMTVVTVDAAHTGFLLGVTTGTPQDSALRELDEITASADTVTAAD</sequence>
<accession>A0ABP9JSG4</accession>
<dbReference type="EMBL" id="BAABKC010000002">
    <property type="protein sequence ID" value="GAA5041661.1"/>
    <property type="molecule type" value="Genomic_DNA"/>
</dbReference>
<feature type="region of interest" description="Disordered" evidence="1">
    <location>
        <begin position="1"/>
        <end position="65"/>
    </location>
</feature>
<keyword evidence="2" id="KW-1133">Transmembrane helix</keyword>
<evidence type="ECO:0000313" key="4">
    <source>
        <dbReference type="Proteomes" id="UP001500124"/>
    </source>
</evidence>
<evidence type="ECO:0000256" key="1">
    <source>
        <dbReference type="SAM" id="MobiDB-lite"/>
    </source>
</evidence>
<dbReference type="Proteomes" id="UP001500124">
    <property type="component" value="Unassembled WGS sequence"/>
</dbReference>
<evidence type="ECO:0000313" key="3">
    <source>
        <dbReference type="EMBL" id="GAA5041661.1"/>
    </source>
</evidence>
<dbReference type="RefSeq" id="WP_176147207.1">
    <property type="nucleotide sequence ID" value="NZ_BAABKC010000002.1"/>
</dbReference>
<reference evidence="4" key="1">
    <citation type="journal article" date="2019" name="Int. J. Syst. Evol. Microbiol.">
        <title>The Global Catalogue of Microorganisms (GCM) 10K type strain sequencing project: providing services to taxonomists for standard genome sequencing and annotation.</title>
        <authorList>
            <consortium name="The Broad Institute Genomics Platform"/>
            <consortium name="The Broad Institute Genome Sequencing Center for Infectious Disease"/>
            <person name="Wu L."/>
            <person name="Ma J."/>
        </authorList>
    </citation>
    <scope>NUCLEOTIDE SEQUENCE [LARGE SCALE GENOMIC DNA]</scope>
    <source>
        <strain evidence="4">JCM 18410</strain>
    </source>
</reference>
<evidence type="ECO:0008006" key="5">
    <source>
        <dbReference type="Google" id="ProtNLM"/>
    </source>
</evidence>
<keyword evidence="2" id="KW-0812">Transmembrane</keyword>
<feature type="transmembrane region" description="Helical" evidence="2">
    <location>
        <begin position="89"/>
        <end position="110"/>
    </location>
</feature>
<evidence type="ECO:0000256" key="2">
    <source>
        <dbReference type="SAM" id="Phobius"/>
    </source>
</evidence>
<name>A0ABP9JSG4_9ACTN</name>
<protein>
    <recommendedName>
        <fullName evidence="5">DUF1795 domain-containing protein</fullName>
    </recommendedName>
</protein>
<gene>
    <name evidence="3" type="ORF">GCM10023336_01970</name>
</gene>
<feature type="compositionally biased region" description="Pro residues" evidence="1">
    <location>
        <begin position="1"/>
        <end position="21"/>
    </location>
</feature>
<keyword evidence="2" id="KW-0472">Membrane</keyword>
<feature type="compositionally biased region" description="Low complexity" evidence="1">
    <location>
        <begin position="22"/>
        <end position="51"/>
    </location>
</feature>
<organism evidence="3 4">
    <name type="scientific">Streptomyces similanensis</name>
    <dbReference type="NCBI Taxonomy" id="1274988"/>
    <lineage>
        <taxon>Bacteria</taxon>
        <taxon>Bacillati</taxon>
        <taxon>Actinomycetota</taxon>
        <taxon>Actinomycetes</taxon>
        <taxon>Kitasatosporales</taxon>
        <taxon>Streptomycetaceae</taxon>
        <taxon>Streptomyces</taxon>
    </lineage>
</organism>